<comment type="similarity">
    <text evidence="1">Belongs to the YciI family.</text>
</comment>
<dbReference type="PANTHER" id="PTHR35174">
    <property type="entry name" value="BLL7171 PROTEIN-RELATED"/>
    <property type="match status" value="1"/>
</dbReference>
<dbReference type="InterPro" id="IPR005545">
    <property type="entry name" value="YCII"/>
</dbReference>
<dbReference type="Gene3D" id="3.30.70.1060">
    <property type="entry name" value="Dimeric alpha+beta barrel"/>
    <property type="match status" value="1"/>
</dbReference>
<dbReference type="AlphaFoldDB" id="A0A931DNS1"/>
<dbReference type="PANTHER" id="PTHR35174:SF3">
    <property type="entry name" value="BLL7171 PROTEIN"/>
    <property type="match status" value="1"/>
</dbReference>
<evidence type="ECO:0000256" key="1">
    <source>
        <dbReference type="ARBA" id="ARBA00007689"/>
    </source>
</evidence>
<keyword evidence="4" id="KW-1185">Reference proteome</keyword>
<dbReference type="RefSeq" id="WP_197012975.1">
    <property type="nucleotide sequence ID" value="NZ_BAABES010000016.1"/>
</dbReference>
<dbReference type="EMBL" id="JADOUA010000001">
    <property type="protein sequence ID" value="MBG6090525.1"/>
    <property type="molecule type" value="Genomic_DNA"/>
</dbReference>
<proteinExistence type="inferred from homology"/>
<evidence type="ECO:0000313" key="4">
    <source>
        <dbReference type="Proteomes" id="UP000614047"/>
    </source>
</evidence>
<dbReference type="Pfam" id="PF03795">
    <property type="entry name" value="YCII"/>
    <property type="match status" value="1"/>
</dbReference>
<gene>
    <name evidence="3" type="ORF">IW256_004638</name>
</gene>
<accession>A0A931DNS1</accession>
<dbReference type="SUPFAM" id="SSF54909">
    <property type="entry name" value="Dimeric alpha+beta barrel"/>
    <property type="match status" value="1"/>
</dbReference>
<reference evidence="3" key="1">
    <citation type="submission" date="2020-11" db="EMBL/GenBank/DDBJ databases">
        <title>Sequencing the genomes of 1000 actinobacteria strains.</title>
        <authorList>
            <person name="Klenk H.-P."/>
        </authorList>
    </citation>
    <scope>NUCLEOTIDE SEQUENCE</scope>
    <source>
        <strain evidence="3">DSM 43175</strain>
    </source>
</reference>
<organism evidence="3 4">
    <name type="scientific">Actinomadura viridis</name>
    <dbReference type="NCBI Taxonomy" id="58110"/>
    <lineage>
        <taxon>Bacteria</taxon>
        <taxon>Bacillati</taxon>
        <taxon>Actinomycetota</taxon>
        <taxon>Actinomycetes</taxon>
        <taxon>Streptosporangiales</taxon>
        <taxon>Thermomonosporaceae</taxon>
        <taxon>Actinomadura</taxon>
    </lineage>
</organism>
<protein>
    <recommendedName>
        <fullName evidence="2">YCII-related domain-containing protein</fullName>
    </recommendedName>
</protein>
<evidence type="ECO:0000313" key="3">
    <source>
        <dbReference type="EMBL" id="MBG6090525.1"/>
    </source>
</evidence>
<dbReference type="InterPro" id="IPR011008">
    <property type="entry name" value="Dimeric_a/b-barrel"/>
</dbReference>
<dbReference type="Proteomes" id="UP000614047">
    <property type="component" value="Unassembled WGS sequence"/>
</dbReference>
<comment type="caution">
    <text evidence="3">The sequence shown here is derived from an EMBL/GenBank/DDBJ whole genome shotgun (WGS) entry which is preliminary data.</text>
</comment>
<evidence type="ECO:0000259" key="2">
    <source>
        <dbReference type="Pfam" id="PF03795"/>
    </source>
</evidence>
<name>A0A931DNS1_9ACTN</name>
<feature type="domain" description="YCII-related" evidence="2">
    <location>
        <begin position="15"/>
        <end position="119"/>
    </location>
</feature>
<sequence>MSERDERTERAMPRYAILIYEKETPGGVDDIPPEVMEANLSAGEKIAAMGARVVHEQALEPSSATRTIRKGGLVTDGPFIESREVIAGFFVVEAADLDQAVAIGRLLPIMDGAVEVRPLLAV</sequence>